<organism evidence="1">
    <name type="scientific">marine sediment metagenome</name>
    <dbReference type="NCBI Taxonomy" id="412755"/>
    <lineage>
        <taxon>unclassified sequences</taxon>
        <taxon>metagenomes</taxon>
        <taxon>ecological metagenomes</taxon>
    </lineage>
</organism>
<name>A0A0F9FU73_9ZZZZ</name>
<dbReference type="EMBL" id="LAZR01028986">
    <property type="protein sequence ID" value="KKL60915.1"/>
    <property type="molecule type" value="Genomic_DNA"/>
</dbReference>
<reference evidence="1" key="1">
    <citation type="journal article" date="2015" name="Nature">
        <title>Complex archaea that bridge the gap between prokaryotes and eukaryotes.</title>
        <authorList>
            <person name="Spang A."/>
            <person name="Saw J.H."/>
            <person name="Jorgensen S.L."/>
            <person name="Zaremba-Niedzwiedzka K."/>
            <person name="Martijn J."/>
            <person name="Lind A.E."/>
            <person name="van Eijk R."/>
            <person name="Schleper C."/>
            <person name="Guy L."/>
            <person name="Ettema T.J."/>
        </authorList>
    </citation>
    <scope>NUCLEOTIDE SEQUENCE</scope>
</reference>
<accession>A0A0F9FU73</accession>
<feature type="non-terminal residue" evidence="1">
    <location>
        <position position="1"/>
    </location>
</feature>
<evidence type="ECO:0000313" key="1">
    <source>
        <dbReference type="EMBL" id="KKL60915.1"/>
    </source>
</evidence>
<evidence type="ECO:0008006" key="2">
    <source>
        <dbReference type="Google" id="ProtNLM"/>
    </source>
</evidence>
<sequence>KDLFEASARRLPYVECAPEGRGKPRAPECIREKITSYPTWFIRGQRYEGVIQPKRLALLSGYSGSSDE</sequence>
<gene>
    <name evidence="1" type="ORF">LCGC14_2200570</name>
</gene>
<proteinExistence type="predicted"/>
<dbReference type="Gene3D" id="3.40.30.10">
    <property type="entry name" value="Glutaredoxin"/>
    <property type="match status" value="1"/>
</dbReference>
<dbReference type="AlphaFoldDB" id="A0A0F9FU73"/>
<protein>
    <recommendedName>
        <fullName evidence="2">Thioredoxin-like fold domain-containing protein</fullName>
    </recommendedName>
</protein>
<comment type="caution">
    <text evidence="1">The sequence shown here is derived from an EMBL/GenBank/DDBJ whole genome shotgun (WGS) entry which is preliminary data.</text>
</comment>